<protein>
    <submittedName>
        <fullName evidence="3">DUF4175 domain-containing protein</fullName>
    </submittedName>
</protein>
<feature type="transmembrane region" description="Helical" evidence="2">
    <location>
        <begin position="73"/>
        <end position="91"/>
    </location>
</feature>
<name>A0ABT3WGY1_9PROT</name>
<reference evidence="3" key="1">
    <citation type="submission" date="2022-07" db="EMBL/GenBank/DDBJ databases">
        <title>Bombella genomes.</title>
        <authorList>
            <person name="Harer L."/>
            <person name="Styblova S."/>
            <person name="Ehrmann M."/>
        </authorList>
    </citation>
    <scope>NUCLEOTIDE SEQUENCE</scope>
    <source>
        <strain evidence="3">TMW 2.2543</strain>
    </source>
</reference>
<feature type="transmembrane region" description="Helical" evidence="2">
    <location>
        <begin position="174"/>
        <end position="192"/>
    </location>
</feature>
<proteinExistence type="predicted"/>
<organism evidence="3 4">
    <name type="scientific">Bombella pluederhausensis</name>
    <dbReference type="NCBI Taxonomy" id="2967336"/>
    <lineage>
        <taxon>Bacteria</taxon>
        <taxon>Pseudomonadati</taxon>
        <taxon>Pseudomonadota</taxon>
        <taxon>Alphaproteobacteria</taxon>
        <taxon>Acetobacterales</taxon>
        <taxon>Acetobacteraceae</taxon>
        <taxon>Bombella</taxon>
    </lineage>
</organism>
<keyword evidence="4" id="KW-1185">Reference proteome</keyword>
<dbReference type="Pfam" id="PF13779">
    <property type="entry name" value="DUF4175"/>
    <property type="match status" value="1"/>
</dbReference>
<feature type="compositionally biased region" description="Acidic residues" evidence="1">
    <location>
        <begin position="826"/>
        <end position="844"/>
    </location>
</feature>
<keyword evidence="2" id="KW-0472">Membrane</keyword>
<feature type="region of interest" description="Disordered" evidence="1">
    <location>
        <begin position="781"/>
        <end position="909"/>
    </location>
</feature>
<gene>
    <name evidence="3" type="ORF">NQF86_02205</name>
</gene>
<evidence type="ECO:0000256" key="1">
    <source>
        <dbReference type="SAM" id="MobiDB-lite"/>
    </source>
</evidence>
<feature type="compositionally biased region" description="Low complexity" evidence="1">
    <location>
        <begin position="811"/>
        <end position="825"/>
    </location>
</feature>
<dbReference type="InterPro" id="IPR012683">
    <property type="entry name" value="CHP02302_TM"/>
</dbReference>
<evidence type="ECO:0000313" key="4">
    <source>
        <dbReference type="Proteomes" id="UP001165576"/>
    </source>
</evidence>
<keyword evidence="2" id="KW-0812">Transmembrane</keyword>
<dbReference type="EMBL" id="JANIDY010000001">
    <property type="protein sequence ID" value="MCX5617490.1"/>
    <property type="molecule type" value="Genomic_DNA"/>
</dbReference>
<evidence type="ECO:0000313" key="3">
    <source>
        <dbReference type="EMBL" id="MCX5617490.1"/>
    </source>
</evidence>
<feature type="compositionally biased region" description="Basic and acidic residues" evidence="1">
    <location>
        <begin position="852"/>
        <end position="893"/>
    </location>
</feature>
<feature type="region of interest" description="Disordered" evidence="1">
    <location>
        <begin position="658"/>
        <end position="677"/>
    </location>
</feature>
<keyword evidence="2" id="KW-1133">Transmembrane helix</keyword>
<evidence type="ECO:0000256" key="2">
    <source>
        <dbReference type="SAM" id="Phobius"/>
    </source>
</evidence>
<accession>A0ABT3WGY1</accession>
<dbReference type="RefSeq" id="WP_266115970.1">
    <property type="nucleotide sequence ID" value="NZ_JANIDY010000001.1"/>
</dbReference>
<dbReference type="Proteomes" id="UP001165576">
    <property type="component" value="Unassembled WGS sequence"/>
</dbReference>
<sequence>MSSSHRKPSPTGCSTPDTVKAALLPPRFTRIKRQAYRRLRMEQCWHFVRWPVLLAGLWGCAALLHLPQSLPDWLHVLLELASFGILSGWVIRRIYHLQRPSLKQIDQRIERDSGLGFPPLATLTDNPALPEGLSEAQQNRENQLWTIHRQRLLASLETLKLHPPHLFPHWPGRITGILVVLCLFILGCFAGPHTGLRLKAGFIPGTDDDATPIPAMQAWIDRPAYAPGPPLFLTSRAEAPLSLPEGAQLHVIVEAPAGRPSLHGPAHAKRIHLQNGNWQLESTLQQSGTISLSIRGRRLGRWTLQISADTPPDVHWTGKAGAQAQSWYTSFPWSVTQPHGVATLEVQLQPIIPPAHQPDPAYTLTVPLPLEKQPSKAKGETRLDLSDSPFAGLNAVGTLCARSGSGKQSCSQPQTFRLGHRPFHEPLSRALLDLRLDIATKRVTPQQIAHRLSLLTELPLPTDLSLPLVLLQRAAHNGMSASTLSEQLWFMALYAEDRSQSGQEIAASMLHIRALQNAIRLHLLALGQQPAPPPSAEQQTLHDELESLKTALDGHMAFIFQKASQNGLVMPMPGGKGMPWIHLAGQVQSDALAGHTAQALEHLRNMVEPAEQLRQATLPDMQALAASMQAQAEARTQRLALRDLIRQETDLLNRAQKRLSSELPSPDSTTQHKDVSQMSTAELLSQLGIAPSTNNNTPSEAATLDQTALLRHADDRQQDHATQYALRLLAKTLNHRGETLTKKKMPNLLKAEKDMGQVLKSLATRQDDKSVKDIQTVLNDLSQSRHEMSQNQSEASKGSKGKLGFIPPPSSSSSPDEQNGASSASPDDDPNSGQDDDSQDEDEKQPDNQDPLGRKMDDSPDSDAHIPDHERNRAHDIERELQRRASDRTRPQSELDYLNRLLAPLRQPH</sequence>
<comment type="caution">
    <text evidence="3">The sequence shown here is derived from an EMBL/GenBank/DDBJ whole genome shotgun (WGS) entry which is preliminary data.</text>
</comment>
<feature type="transmembrane region" description="Helical" evidence="2">
    <location>
        <begin position="47"/>
        <end position="67"/>
    </location>
</feature>